<evidence type="ECO:0000313" key="3">
    <source>
        <dbReference type="Proteomes" id="UP000105122"/>
    </source>
</evidence>
<dbReference type="EMBL" id="KP967684">
    <property type="protein sequence ID" value="AKE44250.1"/>
    <property type="molecule type" value="Genomic_DNA"/>
</dbReference>
<feature type="region of interest" description="Disordered" evidence="1">
    <location>
        <begin position="395"/>
        <end position="418"/>
    </location>
</feature>
<protein>
    <submittedName>
        <fullName evidence="2">A83</fullName>
    </submittedName>
</protein>
<feature type="compositionally biased region" description="Acidic residues" evidence="1">
    <location>
        <begin position="401"/>
        <end position="418"/>
    </location>
</feature>
<dbReference type="InterPro" id="IPR008649">
    <property type="entry name" value="Herpes_UL82/UL83"/>
</dbReference>
<proteinExistence type="predicted"/>
<evidence type="ECO:0000256" key="1">
    <source>
        <dbReference type="SAM" id="MobiDB-lite"/>
    </source>
</evidence>
<evidence type="ECO:0000313" key="2">
    <source>
        <dbReference type="EMBL" id="AKE44250.1"/>
    </source>
</evidence>
<feature type="compositionally biased region" description="Acidic residues" evidence="1">
    <location>
        <begin position="440"/>
        <end position="449"/>
    </location>
</feature>
<gene>
    <name evidence="2" type="primary">a83</name>
</gene>
<name>A0A0F6TGT4_RCMVE</name>
<feature type="region of interest" description="Disordered" evidence="1">
    <location>
        <begin position="437"/>
        <end position="462"/>
    </location>
</feature>
<sequence length="589" mass="66946">MNRTEILRPCHPLSSNVTGAVRVLILELYPDLKFAPKEWKILQTGVSAALREPALLCICDMQGDRVHKDVLHGAFHLANSQHGSPNIPIRVHNLTRTPQKNKDDGPCCLEFAIFALKLEQVPTLDSMLTRVTVRKHEDKKVSPTKVSKPSPRRRRLLRLSCDNMRWFTSEKDTKCAILTVDLKDIFDHKKVTGINVLTISDPHTVIQETQLQKGTSTLFIFVAYYLKQGYAAPETLNMMISLETSKPAVCFKHGTESFLTKSDLNGFILKPHRPLHARQNNTLTITSGAIYTSEKHHAIFLPYNVPGVDIHVVPWRPNDKLSVTITALEDVSIPAKTPLGEIRFFSHSAMRLGPERKQFPSIGQLAIEAHGPEIYASIDLIKDLELDTQNAEILRQRNDDNDIEQDSEIDEDEEEEELDIDALDLVSVTSEERNQLLELSDNDDDENGDEGTSADPTEPNHRMSWLDTYRHYANNASGPVPDEENVPAARLGMQQRRETLAANLEIEYEDFEVVFKLKLNPLEVRFTEEALSDFTFWIPIYRFSKKVPAFHYTFLRRGRDVLKFRGLKAVQSTNSKNVSQENQPQPLRT</sequence>
<dbReference type="Pfam" id="PF05784">
    <property type="entry name" value="Herpes_UL82_83"/>
    <property type="match status" value="1"/>
</dbReference>
<reference evidence="2 3" key="1">
    <citation type="journal article" date="2015" name="Genome Announc.">
        <title>Complete Genome Sequence of Rat Cytomegalovirus Strain ALL-03 (Malaysian Strain).</title>
        <authorList>
            <person name="Balakrishnan K.N."/>
            <person name="Abdullah A.A."/>
            <person name="Camalxaman S.N."/>
            <person name="Quah Y.W."/>
            <person name="Abba Y."/>
            <person name="Hani H."/>
            <person name="Loh H.S."/>
            <person name="Kamal F.M."/>
            <person name="Zeenathul N.A."/>
            <person name="Aini I."/>
            <person name="Omar A.R."/>
            <person name="Noordin M.M."/>
            <person name="Mohd Azmi M.L."/>
        </authorList>
    </citation>
    <scope>NUCLEOTIDE SEQUENCE [LARGE SCALE GENOMIC DNA]</scope>
    <source>
        <strain evidence="2">ALL-03</strain>
    </source>
</reference>
<dbReference type="Proteomes" id="UP000105122">
    <property type="component" value="Segment"/>
</dbReference>
<organism evidence="2 3">
    <name type="scientific">Rat cytomegalovirus ALL-03</name>
    <dbReference type="NCBI Taxonomy" id="1640278"/>
    <lineage>
        <taxon>Viruses</taxon>
        <taxon>Duplodnaviria</taxon>
        <taxon>Heunggongvirae</taxon>
        <taxon>Peploviricota</taxon>
        <taxon>Herviviricetes</taxon>
        <taxon>Herpesvirales</taxon>
        <taxon>Orthoherpesviridae</taxon>
        <taxon>Betaherpesvirinae</taxon>
        <taxon>Muromegalovirus</taxon>
        <taxon>Muromegalovirus muridbeta8</taxon>
        <taxon>Rat cytomegalovirus (isolate England)</taxon>
    </lineage>
</organism>
<accession>A0A0F6TGT4</accession>